<sequence>MPPPRGNARTRGNNVRGPRGTGSNTGRRNLELIASVSRSSGLEKDGDALKDFRTQEEYREFIQEKLDHFWMQYPYGQYLSASASQRRTELQENTLILFRKLREGVVSSKRHDEFALEVYETSLYLSVMYQNFKQSSSIIPYLLPDIYDQSPQPHPNLIPTILVCLMHELVVAYPSQNTHHHLLRIVSRNRSYLDRSSEAYRWVSSVSSSLRSRNYTRFEILTRIEAYSSFFKEEHDISRLSIQPQAARDLSRKAIISLIHQIRSKFRDTIWTVLRSAYRELACHEGSVTREWLIRSLVLESPTSESDDGVLVDRWLEEKDASGHVRKKEGIADRWIVTKVR</sequence>
<name>A0A0W0F219_MONRR</name>
<proteinExistence type="predicted"/>
<dbReference type="AlphaFoldDB" id="A0A0W0F219"/>
<evidence type="ECO:0000256" key="1">
    <source>
        <dbReference type="SAM" id="MobiDB-lite"/>
    </source>
</evidence>
<organism evidence="2 3">
    <name type="scientific">Moniliophthora roreri</name>
    <name type="common">Frosty pod rot fungus</name>
    <name type="synonym">Monilia roreri</name>
    <dbReference type="NCBI Taxonomy" id="221103"/>
    <lineage>
        <taxon>Eukaryota</taxon>
        <taxon>Fungi</taxon>
        <taxon>Dikarya</taxon>
        <taxon>Basidiomycota</taxon>
        <taxon>Agaricomycotina</taxon>
        <taxon>Agaricomycetes</taxon>
        <taxon>Agaricomycetidae</taxon>
        <taxon>Agaricales</taxon>
        <taxon>Marasmiineae</taxon>
        <taxon>Marasmiaceae</taxon>
        <taxon>Moniliophthora</taxon>
    </lineage>
</organism>
<reference evidence="2 3" key="1">
    <citation type="submission" date="2015-12" db="EMBL/GenBank/DDBJ databases">
        <title>Draft genome sequence of Moniliophthora roreri, the causal agent of frosty pod rot of cacao.</title>
        <authorList>
            <person name="Aime M.C."/>
            <person name="Diaz-Valderrama J.R."/>
            <person name="Kijpornyongpan T."/>
            <person name="Phillips-Mora W."/>
        </authorList>
    </citation>
    <scope>NUCLEOTIDE SEQUENCE [LARGE SCALE GENOMIC DNA]</scope>
    <source>
        <strain evidence="2 3">MCA 2952</strain>
    </source>
</reference>
<feature type="region of interest" description="Disordered" evidence="1">
    <location>
        <begin position="1"/>
        <end position="29"/>
    </location>
</feature>
<protein>
    <submittedName>
        <fullName evidence="2">Uncharacterized protein</fullName>
    </submittedName>
</protein>
<gene>
    <name evidence="2" type="ORF">WG66_17106</name>
</gene>
<evidence type="ECO:0000313" key="3">
    <source>
        <dbReference type="Proteomes" id="UP000054988"/>
    </source>
</evidence>
<comment type="caution">
    <text evidence="2">The sequence shown here is derived from an EMBL/GenBank/DDBJ whole genome shotgun (WGS) entry which is preliminary data.</text>
</comment>
<dbReference type="EMBL" id="LATX01002388">
    <property type="protein sequence ID" value="KTB30348.1"/>
    <property type="molecule type" value="Genomic_DNA"/>
</dbReference>
<dbReference type="eggNOG" id="ENOG502SBJ3">
    <property type="taxonomic scope" value="Eukaryota"/>
</dbReference>
<dbReference type="Proteomes" id="UP000054988">
    <property type="component" value="Unassembled WGS sequence"/>
</dbReference>
<accession>A0A0W0F219</accession>
<dbReference type="PANTHER" id="PTHR39398:SF1">
    <property type="entry name" value="CSN8_PSMD8_EIF3K DOMAIN-CONTAINING PROTEIN"/>
    <property type="match status" value="1"/>
</dbReference>
<evidence type="ECO:0000313" key="2">
    <source>
        <dbReference type="EMBL" id="KTB30348.1"/>
    </source>
</evidence>
<dbReference type="PANTHER" id="PTHR39398">
    <property type="entry name" value="YALI0F14311P"/>
    <property type="match status" value="1"/>
</dbReference>